<evidence type="ECO:0000313" key="2">
    <source>
        <dbReference type="Proteomes" id="UP000188543"/>
    </source>
</evidence>
<dbReference type="Proteomes" id="UP000188543">
    <property type="component" value="Unassembled WGS sequence"/>
</dbReference>
<dbReference type="GO" id="GO:0015774">
    <property type="term" value="P:polysaccharide transport"/>
    <property type="evidence" value="ECO:0007669"/>
    <property type="project" value="InterPro"/>
</dbReference>
<protein>
    <submittedName>
        <fullName evidence="1">Capsular biosynthesis protein</fullName>
    </submittedName>
</protein>
<dbReference type="EMBL" id="MUTJ01000033">
    <property type="protein sequence ID" value="ONU88937.1"/>
    <property type="molecule type" value="Genomic_DNA"/>
</dbReference>
<dbReference type="AlphaFoldDB" id="A0A1V2W8J7"/>
<sequence>MTPAPTEPPMASGTRSFDTCAIARGKRTVGWLMGKSPFVWVDSWLGVALARAAAPIGRTAYPVCPGPVFVRHATNIPPLSWFHIPSDLVARGGLVAALDRVLRASPVPHADARRRDLIHRVLDSDALHVRHRVAELPDAWHVTERAKRIVLIDERATSHVDTCTPARHRRRHFAAMADAARITHPDADLWVLRSADAGTGDWLSNKTQLLENARVLDVAHSLRDVLRQANAIYVLGASEGMAALLAGVPVHVFGTPYYAGWGLTQDRTAMPERRARPSVFALFDAAFLQLAHYLDPVHGAQGTLEGALDCIELQHAVAARYADLGRVAGIRFQWWKRPYATPYLSAGGGTLRWLADPRETRADEHAAIWGGRSAEGLPDGAAHVRIEDGFIHSTGLGSDMSPPCSQVIDRRGLYFDASRPSDLTVILNETTFDEPELQRAAALRREIVRHGLTKYNLGRQAPSWRVPHDKRIVLVAGQVADDASIRLGTGTIATSEALLQEVRARRPDAFIIYKPHPDVLSGNRAGLVDAEHLADVVDTHADLISLIDVANELHTLSSLAGFDALLRGKEVHTYGLPFYAGWGLTHDALEQPWRERRLSLDMLTAGVLLRYAIYWDWQLSLFTTPEAIARQLAPNAARPLEKIRGNRARPLVKVIRWTRNAMRYAGWQGRQYFRDRATR</sequence>
<dbReference type="Pfam" id="PF05159">
    <property type="entry name" value="Capsule_synth"/>
    <property type="match status" value="2"/>
</dbReference>
<dbReference type="InterPro" id="IPR007833">
    <property type="entry name" value="Capsule_polysaccharide_synth"/>
</dbReference>
<reference evidence="1 2" key="1">
    <citation type="submission" date="2016-08" db="EMBL/GenBank/DDBJ databases">
        <authorList>
            <person name="Seilhamer J.J."/>
        </authorList>
    </citation>
    <scope>NUCLEOTIDE SEQUENCE [LARGE SCALE GENOMIC DNA]</scope>
    <source>
        <strain evidence="1 2">VC14762</strain>
    </source>
</reference>
<proteinExistence type="predicted"/>
<evidence type="ECO:0000313" key="1">
    <source>
        <dbReference type="EMBL" id="ONU88937.1"/>
    </source>
</evidence>
<name>A0A1V2W8J7_9BURK</name>
<comment type="caution">
    <text evidence="1">The sequence shown here is derived from an EMBL/GenBank/DDBJ whole genome shotgun (WGS) entry which is preliminary data.</text>
</comment>
<organism evidence="1 2">
    <name type="scientific">Burkholderia cenocepacia</name>
    <dbReference type="NCBI Taxonomy" id="95486"/>
    <lineage>
        <taxon>Bacteria</taxon>
        <taxon>Pseudomonadati</taxon>
        <taxon>Pseudomonadota</taxon>
        <taxon>Betaproteobacteria</taxon>
        <taxon>Burkholderiales</taxon>
        <taxon>Burkholderiaceae</taxon>
        <taxon>Burkholderia</taxon>
        <taxon>Burkholderia cepacia complex</taxon>
    </lineage>
</organism>
<dbReference type="CDD" id="cd16439">
    <property type="entry name" value="beta_Kdo_transferase_KpsC_2"/>
    <property type="match status" value="1"/>
</dbReference>
<gene>
    <name evidence="1" type="ORF">A8E72_09820</name>
</gene>
<accession>A0A1V2W8J7</accession>
<dbReference type="GO" id="GO:0000271">
    <property type="term" value="P:polysaccharide biosynthetic process"/>
    <property type="evidence" value="ECO:0007669"/>
    <property type="project" value="InterPro"/>
</dbReference>